<sequence length="144" mass="15247">MPEPAAPWGYTLHIPNDPRAVAVCRHTLRLVLAAHGLPHLAPAAELLGTELVTNAVTHTKGPVAIRLCWSGSVLRLGAWDTDPTPPSPRPAAVDAEAGADNGRGLALVRACSDDWGWHRLTYAGKYVWCELAPGPHVASVTDAV</sequence>
<dbReference type="Gene3D" id="3.30.565.10">
    <property type="entry name" value="Histidine kinase-like ATPase, C-terminal domain"/>
    <property type="match status" value="1"/>
</dbReference>
<gene>
    <name evidence="3" type="ORF">GCM10009801_56260</name>
</gene>
<proteinExistence type="predicted"/>
<keyword evidence="3" id="KW-0547">Nucleotide-binding</keyword>
<dbReference type="InterPro" id="IPR003594">
    <property type="entry name" value="HATPase_dom"/>
</dbReference>
<dbReference type="CDD" id="cd16936">
    <property type="entry name" value="HATPase_RsbW-like"/>
    <property type="match status" value="1"/>
</dbReference>
<organism evidence="3 4">
    <name type="scientific">Streptomyces albiaxialis</name>
    <dbReference type="NCBI Taxonomy" id="329523"/>
    <lineage>
        <taxon>Bacteria</taxon>
        <taxon>Bacillati</taxon>
        <taxon>Actinomycetota</taxon>
        <taxon>Actinomycetes</taxon>
        <taxon>Kitasatosporales</taxon>
        <taxon>Streptomycetaceae</taxon>
        <taxon>Streptomyces</taxon>
    </lineage>
</organism>
<dbReference type="GO" id="GO:0005524">
    <property type="term" value="F:ATP binding"/>
    <property type="evidence" value="ECO:0007669"/>
    <property type="project" value="UniProtKB-KW"/>
</dbReference>
<feature type="domain" description="Histidine kinase/HSP90-like ATPase" evidence="2">
    <location>
        <begin position="14"/>
        <end position="127"/>
    </location>
</feature>
<dbReference type="InterPro" id="IPR050267">
    <property type="entry name" value="Anti-sigma-factor_SerPK"/>
</dbReference>
<reference evidence="4" key="1">
    <citation type="journal article" date="2019" name="Int. J. Syst. Evol. Microbiol.">
        <title>The Global Catalogue of Microorganisms (GCM) 10K type strain sequencing project: providing services to taxonomists for standard genome sequencing and annotation.</title>
        <authorList>
            <consortium name="The Broad Institute Genomics Platform"/>
            <consortium name="The Broad Institute Genome Sequencing Center for Infectious Disease"/>
            <person name="Wu L."/>
            <person name="Ma J."/>
        </authorList>
    </citation>
    <scope>NUCLEOTIDE SEQUENCE [LARGE SCALE GENOMIC DNA]</scope>
    <source>
        <strain evidence="4">JCM 15478</strain>
    </source>
</reference>
<keyword evidence="1" id="KW-0808">Transferase</keyword>
<keyword evidence="1" id="KW-0723">Serine/threonine-protein kinase</keyword>
<keyword evidence="4" id="KW-1185">Reference proteome</keyword>
<evidence type="ECO:0000256" key="1">
    <source>
        <dbReference type="ARBA" id="ARBA00022527"/>
    </source>
</evidence>
<dbReference type="InterPro" id="IPR036890">
    <property type="entry name" value="HATPase_C_sf"/>
</dbReference>
<protein>
    <submittedName>
        <fullName evidence="3">ATP-binding protein</fullName>
    </submittedName>
</protein>
<evidence type="ECO:0000313" key="4">
    <source>
        <dbReference type="Proteomes" id="UP001500016"/>
    </source>
</evidence>
<dbReference type="Pfam" id="PF13581">
    <property type="entry name" value="HATPase_c_2"/>
    <property type="match status" value="1"/>
</dbReference>
<dbReference type="PANTHER" id="PTHR35526:SF3">
    <property type="entry name" value="ANTI-SIGMA-F FACTOR RSBW"/>
    <property type="match status" value="1"/>
</dbReference>
<dbReference type="EMBL" id="BAAAPE010000013">
    <property type="protein sequence ID" value="GAA2090930.1"/>
    <property type="molecule type" value="Genomic_DNA"/>
</dbReference>
<keyword evidence="1" id="KW-0418">Kinase</keyword>
<comment type="caution">
    <text evidence="3">The sequence shown here is derived from an EMBL/GenBank/DDBJ whole genome shotgun (WGS) entry which is preliminary data.</text>
</comment>
<accession>A0ABP5I002</accession>
<dbReference type="PANTHER" id="PTHR35526">
    <property type="entry name" value="ANTI-SIGMA-F FACTOR RSBW-RELATED"/>
    <property type="match status" value="1"/>
</dbReference>
<evidence type="ECO:0000313" key="3">
    <source>
        <dbReference type="EMBL" id="GAA2090930.1"/>
    </source>
</evidence>
<name>A0ABP5I002_9ACTN</name>
<dbReference type="SUPFAM" id="SSF55874">
    <property type="entry name" value="ATPase domain of HSP90 chaperone/DNA topoisomerase II/histidine kinase"/>
    <property type="match status" value="1"/>
</dbReference>
<dbReference type="RefSeq" id="WP_344532092.1">
    <property type="nucleotide sequence ID" value="NZ_BAAAPE010000013.1"/>
</dbReference>
<evidence type="ECO:0000259" key="2">
    <source>
        <dbReference type="Pfam" id="PF13581"/>
    </source>
</evidence>
<keyword evidence="3" id="KW-0067">ATP-binding</keyword>
<dbReference type="Proteomes" id="UP001500016">
    <property type="component" value="Unassembled WGS sequence"/>
</dbReference>